<evidence type="ECO:0000313" key="2">
    <source>
        <dbReference type="Proteomes" id="UP000199118"/>
    </source>
</evidence>
<evidence type="ECO:0000313" key="1">
    <source>
        <dbReference type="EMBL" id="SDX92409.1"/>
    </source>
</evidence>
<evidence type="ECO:0008006" key="3">
    <source>
        <dbReference type="Google" id="ProtNLM"/>
    </source>
</evidence>
<organism evidence="1 2">
    <name type="scientific">Albimonas donghaensis</name>
    <dbReference type="NCBI Taxonomy" id="356660"/>
    <lineage>
        <taxon>Bacteria</taxon>
        <taxon>Pseudomonadati</taxon>
        <taxon>Pseudomonadota</taxon>
        <taxon>Alphaproteobacteria</taxon>
        <taxon>Rhodobacterales</taxon>
        <taxon>Paracoccaceae</taxon>
        <taxon>Albimonas</taxon>
    </lineage>
</organism>
<dbReference type="OrthoDB" id="5562925at2"/>
<dbReference type="Gene3D" id="3.40.50.300">
    <property type="entry name" value="P-loop containing nucleotide triphosphate hydrolases"/>
    <property type="match status" value="1"/>
</dbReference>
<gene>
    <name evidence="1" type="ORF">SAMN05444336_11327</name>
</gene>
<protein>
    <recommendedName>
        <fullName evidence="3">LPS sulfotransferase NodH</fullName>
    </recommendedName>
</protein>
<proteinExistence type="predicted"/>
<accession>A0A1H3FQJ4</accession>
<sequence>MTSLRTKISSWLPQGLRPYGRRLARRGDQLLHARSARRRPGVAVMLHVGRCGSTVLANMLDQNPAIHWDGKLPRKAGSLYGDAVKRLDFGRWMKRQFATSGDRYYGFEFKILADQYPAILGATTQEFLEQCKAAGVTHYILLTRRNTLRHVISHYASIARGAWHMSARDRAGQEHLHLDTEKITTGSAPGRPLISYLREVDEAHRQVRALLRDQNLLEVEYEADIDAQGPATAYEKICRFLGIAPERANVRNSKANPFPMSSTVTNFDEIEACLSGTEFEWMLERDAADPAAPDAS</sequence>
<name>A0A1H3FQJ4_9RHOB</name>
<dbReference type="RefSeq" id="WP_092685405.1">
    <property type="nucleotide sequence ID" value="NZ_FNMZ01000013.1"/>
</dbReference>
<dbReference type="Proteomes" id="UP000199118">
    <property type="component" value="Unassembled WGS sequence"/>
</dbReference>
<dbReference type="AlphaFoldDB" id="A0A1H3FQJ4"/>
<dbReference type="SUPFAM" id="SSF52540">
    <property type="entry name" value="P-loop containing nucleoside triphosphate hydrolases"/>
    <property type="match status" value="1"/>
</dbReference>
<dbReference type="InterPro" id="IPR027417">
    <property type="entry name" value="P-loop_NTPase"/>
</dbReference>
<dbReference type="EMBL" id="FNMZ01000013">
    <property type="protein sequence ID" value="SDX92409.1"/>
    <property type="molecule type" value="Genomic_DNA"/>
</dbReference>
<reference evidence="1 2" key="1">
    <citation type="submission" date="2016-10" db="EMBL/GenBank/DDBJ databases">
        <authorList>
            <person name="de Groot N.N."/>
        </authorList>
    </citation>
    <scope>NUCLEOTIDE SEQUENCE [LARGE SCALE GENOMIC DNA]</scope>
    <source>
        <strain evidence="1 2">DSM 17890</strain>
    </source>
</reference>
<keyword evidence="2" id="KW-1185">Reference proteome</keyword>